<evidence type="ECO:0000313" key="3">
    <source>
        <dbReference type="EMBL" id="PIE31551.1"/>
    </source>
</evidence>
<proteinExistence type="inferred from homology"/>
<organism evidence="3 4">
    <name type="scientific">candidate division KSB3 bacterium</name>
    <dbReference type="NCBI Taxonomy" id="2044937"/>
    <lineage>
        <taxon>Bacteria</taxon>
        <taxon>candidate division KSB3</taxon>
    </lineage>
</organism>
<dbReference type="EMBL" id="PDSK01000141">
    <property type="protein sequence ID" value="PIE31551.1"/>
    <property type="molecule type" value="Genomic_DNA"/>
</dbReference>
<protein>
    <recommendedName>
        <fullName evidence="2">Putative nickel insertion protein</fullName>
    </recommendedName>
</protein>
<dbReference type="InterPro" id="IPR002822">
    <property type="entry name" value="Ni_insertion"/>
</dbReference>
<dbReference type="PANTHER" id="PTHR36566:SF1">
    <property type="entry name" value="PYRIDINIUM-3,5-BISTHIOCARBOXYLIC ACID MONONUCLEOTIDE NICKEL INSERTION PROTEIN"/>
    <property type="match status" value="1"/>
</dbReference>
<dbReference type="Proteomes" id="UP000230821">
    <property type="component" value="Unassembled WGS sequence"/>
</dbReference>
<name>A0A2G6K7B2_9BACT</name>
<dbReference type="GO" id="GO:0016151">
    <property type="term" value="F:nickel cation binding"/>
    <property type="evidence" value="ECO:0007669"/>
    <property type="project" value="UniProtKB-UniRule"/>
</dbReference>
<sequence>MSKIAYFECFSGASGNMILGTLLDAGLSLESLQEELAKLNISGFEVQTSRVVKQGISAMYVNVVTEETNVHRHLRQIIEIIENSSLAQQVKDDSIRIFSRLAEAEAAVHNTTIEHIHFHEVGALDAIVDIVGAVAGLRKLGIDMIHVSPFSLGTGFTMCAHGKIPIPVPATVGLLKGKPVRHTDIEAELVTPTGAAILSTLGDHFGAPPEISFNTIGYGAGTRELPIPNVLRLQIGEASEQPVYETDTITVLEANIDDMNPQFYDYLFERLYQGGALEVYTTAVMMKKNRPGTLLSVLAPSAIRDALIHIILKETTTIGVRWQDMPRAKAKREFLTVETEYGPVSVKVSRLGEQIITLQPEYDDCKRLAQEHPGVALKQIYQAVCEQGRAVLQ</sequence>
<evidence type="ECO:0000256" key="1">
    <source>
        <dbReference type="ARBA" id="ARBA00022596"/>
    </source>
</evidence>
<comment type="caution">
    <text evidence="3">The sequence shown here is derived from an EMBL/GenBank/DDBJ whole genome shotgun (WGS) entry which is preliminary data.</text>
</comment>
<evidence type="ECO:0000313" key="4">
    <source>
        <dbReference type="Proteomes" id="UP000230821"/>
    </source>
</evidence>
<dbReference type="Pfam" id="PF01969">
    <property type="entry name" value="Ni_insertion"/>
    <property type="match status" value="1"/>
</dbReference>
<dbReference type="NCBIfam" id="TIGR00299">
    <property type="entry name" value="nickel pincer cofactor biosynthesis protein LarC"/>
    <property type="match status" value="1"/>
</dbReference>
<keyword evidence="1 2" id="KW-0533">Nickel</keyword>
<evidence type="ECO:0000256" key="2">
    <source>
        <dbReference type="HAMAP-Rule" id="MF_01074"/>
    </source>
</evidence>
<dbReference type="AlphaFoldDB" id="A0A2G6K7B2"/>
<dbReference type="Gene3D" id="3.30.70.1380">
    <property type="entry name" value="Transcriptional regulatory protein pf0864 domain like"/>
    <property type="match status" value="1"/>
</dbReference>
<gene>
    <name evidence="3" type="ORF">CSA56_17970</name>
</gene>
<comment type="similarity">
    <text evidence="2">Belongs to the LarC family.</text>
</comment>
<dbReference type="HAMAP" id="MF_01074">
    <property type="entry name" value="LarC"/>
    <property type="match status" value="1"/>
</dbReference>
<accession>A0A2G6K7B2</accession>
<keyword evidence="2" id="KW-0456">Lyase</keyword>
<dbReference type="GO" id="GO:0016829">
    <property type="term" value="F:lyase activity"/>
    <property type="evidence" value="ECO:0007669"/>
    <property type="project" value="UniProtKB-UniRule"/>
</dbReference>
<reference evidence="3 4" key="1">
    <citation type="submission" date="2017-10" db="EMBL/GenBank/DDBJ databases">
        <title>Novel microbial diversity and functional potential in the marine mammal oral microbiome.</title>
        <authorList>
            <person name="Dudek N.K."/>
            <person name="Sun C.L."/>
            <person name="Burstein D."/>
            <person name="Kantor R.S."/>
            <person name="Aliaga Goltsman D.S."/>
            <person name="Bik E.M."/>
            <person name="Thomas B.C."/>
            <person name="Banfield J.F."/>
            <person name="Relman D.A."/>
        </authorList>
    </citation>
    <scope>NUCLEOTIDE SEQUENCE [LARGE SCALE GENOMIC DNA]</scope>
    <source>
        <strain evidence="3">DOLJORAL78_47_16</strain>
    </source>
</reference>
<dbReference type="PANTHER" id="PTHR36566">
    <property type="entry name" value="NICKEL INSERTION PROTEIN-RELATED"/>
    <property type="match status" value="1"/>
</dbReference>
<dbReference type="Gene3D" id="3.10.20.300">
    <property type="entry name" value="mk0293 like domain"/>
    <property type="match status" value="1"/>
</dbReference>